<sequence>MREIRRALVEADASLYKLCEQVVGVGFTRGVKPNLHLVKGACESLTNLVTVVEASWKMSCSVNSVSQHVTLPPTSSAITVLYAKKLESCDVGLHIQGLMMLFLRIYPRRRDGSGSTARDL</sequence>
<evidence type="ECO:0000313" key="1">
    <source>
        <dbReference type="EMBL" id="KAI3904567.1"/>
    </source>
</evidence>
<reference evidence="1" key="1">
    <citation type="submission" date="2022-04" db="EMBL/GenBank/DDBJ databases">
        <title>A functionally conserved STORR gene fusion in Papaver species that diverged 16.8 million years ago.</title>
        <authorList>
            <person name="Catania T."/>
        </authorList>
    </citation>
    <scope>NUCLEOTIDE SEQUENCE</scope>
    <source>
        <strain evidence="1">S-188037</strain>
    </source>
</reference>
<protein>
    <submittedName>
        <fullName evidence="1">Uncharacterized protein</fullName>
    </submittedName>
</protein>
<evidence type="ECO:0000313" key="2">
    <source>
        <dbReference type="Proteomes" id="UP001202328"/>
    </source>
</evidence>
<dbReference type="Proteomes" id="UP001202328">
    <property type="component" value="Unassembled WGS sequence"/>
</dbReference>
<comment type="caution">
    <text evidence="1">The sequence shown here is derived from an EMBL/GenBank/DDBJ whole genome shotgun (WGS) entry which is preliminary data.</text>
</comment>
<name>A0AAD4SGT0_9MAGN</name>
<dbReference type="EMBL" id="JAJJMB010011095">
    <property type="protein sequence ID" value="KAI3904567.1"/>
    <property type="molecule type" value="Genomic_DNA"/>
</dbReference>
<proteinExistence type="predicted"/>
<dbReference type="AlphaFoldDB" id="A0AAD4SGT0"/>
<gene>
    <name evidence="1" type="ORF">MKW98_014747</name>
</gene>
<keyword evidence="2" id="KW-1185">Reference proteome</keyword>
<organism evidence="1 2">
    <name type="scientific">Papaver atlanticum</name>
    <dbReference type="NCBI Taxonomy" id="357466"/>
    <lineage>
        <taxon>Eukaryota</taxon>
        <taxon>Viridiplantae</taxon>
        <taxon>Streptophyta</taxon>
        <taxon>Embryophyta</taxon>
        <taxon>Tracheophyta</taxon>
        <taxon>Spermatophyta</taxon>
        <taxon>Magnoliopsida</taxon>
        <taxon>Ranunculales</taxon>
        <taxon>Papaveraceae</taxon>
        <taxon>Papaveroideae</taxon>
        <taxon>Papaver</taxon>
    </lineage>
</organism>
<accession>A0AAD4SGT0</accession>